<reference evidence="6" key="1">
    <citation type="submission" date="2012-12" db="EMBL/GenBank/DDBJ databases">
        <authorList>
            <person name="Hellsten U."/>
            <person name="Grimwood J."/>
            <person name="Chapman J.A."/>
            <person name="Shapiro H."/>
            <person name="Aerts A."/>
            <person name="Otillar R.P."/>
            <person name="Terry A.Y."/>
            <person name="Boore J.L."/>
            <person name="Simakov O."/>
            <person name="Marletaz F."/>
            <person name="Cho S.-J."/>
            <person name="Edsinger-Gonzales E."/>
            <person name="Havlak P."/>
            <person name="Kuo D.-H."/>
            <person name="Larsson T."/>
            <person name="Lv J."/>
            <person name="Arendt D."/>
            <person name="Savage R."/>
            <person name="Osoegawa K."/>
            <person name="de Jong P."/>
            <person name="Lindberg D.R."/>
            <person name="Seaver E.C."/>
            <person name="Weisblat D.A."/>
            <person name="Putnam N.H."/>
            <person name="Grigoriev I.V."/>
            <person name="Rokhsar D.S."/>
        </authorList>
    </citation>
    <scope>NUCLEOTIDE SEQUENCE</scope>
    <source>
        <strain evidence="6">I ESC-2004</strain>
    </source>
</reference>
<keyword evidence="6" id="KW-1185">Reference proteome</keyword>
<dbReference type="EMBL" id="KB311485">
    <property type="protein sequence ID" value="ELT89194.1"/>
    <property type="molecule type" value="Genomic_DNA"/>
</dbReference>
<dbReference type="PROSITE" id="PS00028">
    <property type="entry name" value="ZINC_FINGER_C2H2_1"/>
    <property type="match status" value="1"/>
</dbReference>
<evidence type="ECO:0000256" key="2">
    <source>
        <dbReference type="SAM" id="MobiDB-lite"/>
    </source>
</evidence>
<evidence type="ECO:0000313" key="5">
    <source>
        <dbReference type="EnsemblMetazoa" id="CapteP208970"/>
    </source>
</evidence>
<proteinExistence type="predicted"/>
<evidence type="ECO:0000313" key="6">
    <source>
        <dbReference type="Proteomes" id="UP000014760"/>
    </source>
</evidence>
<organism evidence="4">
    <name type="scientific">Capitella teleta</name>
    <name type="common">Polychaete worm</name>
    <dbReference type="NCBI Taxonomy" id="283909"/>
    <lineage>
        <taxon>Eukaryota</taxon>
        <taxon>Metazoa</taxon>
        <taxon>Spiralia</taxon>
        <taxon>Lophotrochozoa</taxon>
        <taxon>Annelida</taxon>
        <taxon>Polychaeta</taxon>
        <taxon>Sedentaria</taxon>
        <taxon>Scolecida</taxon>
        <taxon>Capitellidae</taxon>
        <taxon>Capitella</taxon>
    </lineage>
</organism>
<dbReference type="PANTHER" id="PTHR33480">
    <property type="entry name" value="SET DOMAIN-CONTAINING PROTEIN-RELATED"/>
    <property type="match status" value="1"/>
</dbReference>
<evidence type="ECO:0000256" key="1">
    <source>
        <dbReference type="PROSITE-ProRule" id="PRU00042"/>
    </source>
</evidence>
<dbReference type="EMBL" id="AMQN01032880">
    <property type="status" value="NOT_ANNOTATED_CDS"/>
    <property type="molecule type" value="Genomic_DNA"/>
</dbReference>
<feature type="non-terminal residue" evidence="4">
    <location>
        <position position="1"/>
    </location>
</feature>
<dbReference type="GO" id="GO:0008270">
    <property type="term" value="F:zinc ion binding"/>
    <property type="evidence" value="ECO:0007669"/>
    <property type="project" value="UniProtKB-KW"/>
</dbReference>
<gene>
    <name evidence="4" type="ORF">CAPTEDRAFT_208970</name>
</gene>
<feature type="region of interest" description="Disordered" evidence="2">
    <location>
        <begin position="430"/>
        <end position="494"/>
    </location>
</feature>
<evidence type="ECO:0000313" key="4">
    <source>
        <dbReference type="EMBL" id="ELT89194.1"/>
    </source>
</evidence>
<dbReference type="HOGENOM" id="CLU_552747_0_0_1"/>
<feature type="compositionally biased region" description="Basic and acidic residues" evidence="2">
    <location>
        <begin position="22"/>
        <end position="76"/>
    </location>
</feature>
<keyword evidence="1" id="KW-0479">Metal-binding</keyword>
<dbReference type="InterPro" id="IPR013087">
    <property type="entry name" value="Znf_C2H2_type"/>
</dbReference>
<feature type="domain" description="C2H2-type" evidence="3">
    <location>
        <begin position="155"/>
        <end position="179"/>
    </location>
</feature>
<dbReference type="EnsemblMetazoa" id="CapteT208970">
    <property type="protein sequence ID" value="CapteP208970"/>
    <property type="gene ID" value="CapteG208970"/>
</dbReference>
<feature type="compositionally biased region" description="Acidic residues" evidence="2">
    <location>
        <begin position="461"/>
        <end position="484"/>
    </location>
</feature>
<keyword evidence="1" id="KW-0863">Zinc-finger</keyword>
<accession>R7T6J6</accession>
<feature type="compositionally biased region" description="Basic and acidic residues" evidence="2">
    <location>
        <begin position="485"/>
        <end position="494"/>
    </location>
</feature>
<dbReference type="EMBL" id="AMQN01032881">
    <property type="status" value="NOT_ANNOTATED_CDS"/>
    <property type="molecule type" value="Genomic_DNA"/>
</dbReference>
<evidence type="ECO:0000259" key="3">
    <source>
        <dbReference type="PROSITE" id="PS50157"/>
    </source>
</evidence>
<protein>
    <recommendedName>
        <fullName evidence="3">C2H2-type domain-containing protein</fullName>
    </recommendedName>
</protein>
<dbReference type="EMBL" id="AMQN01032879">
    <property type="status" value="NOT_ANNOTATED_CDS"/>
    <property type="molecule type" value="Genomic_DNA"/>
</dbReference>
<reference evidence="5" key="3">
    <citation type="submission" date="2015-06" db="UniProtKB">
        <authorList>
            <consortium name="EnsemblMetazoa"/>
        </authorList>
    </citation>
    <scope>IDENTIFICATION</scope>
</reference>
<sequence>IQAQAEGHPSKIHQGGLFAWPMKEEEKQKREEETVVHEPETGRTEEEETVVHEPETGRTEEEEAVVHEPETGRTEEEEKPESDVEGSYMSEEIPFETLKICESDVEGSCMSEEFSLWPPLRNGIIIDDSSDEVDEHLQPQDSAPSFSPKFQPGYFLCPVVSCGRKLKTRGALTMHQRTHNTKCLAKEGHEAEVEEAKHFLLLMKHHQNSVFGDAKYMINQSRQERLRLPSRIPLREQMQKLRDFSVGRIKELSNHSDDVMKKRSYIELRNLVCSRLTLFNARRGGEPARLKIDHWTERQKWIGEKDPEHEKWFRGMEIMYSTGKGNHLVSTIVPADCIKALDLLVDFDNRSAARILQENAFIFASTNSQCHCSGWSCTDVASAKAGVTERINATKQRGRISTFYAAADLPYHERELFYAHMGHSEEVNQGTYQQEGSSGVEAEAQLFDEESNVNGSKAMLDPEEESVSEESVSEESESEESESEGNEKYKKQPK</sequence>
<feature type="region of interest" description="Disordered" evidence="2">
    <location>
        <begin position="1"/>
        <end position="87"/>
    </location>
</feature>
<name>R7T6J6_CAPTE</name>
<dbReference type="PANTHER" id="PTHR33480:SF1">
    <property type="entry name" value="TYR RECOMBINASE DOMAIN-CONTAINING PROTEIN"/>
    <property type="match status" value="1"/>
</dbReference>
<dbReference type="AlphaFoldDB" id="R7T6J6"/>
<dbReference type="Proteomes" id="UP000014760">
    <property type="component" value="Unassembled WGS sequence"/>
</dbReference>
<keyword evidence="1" id="KW-0862">Zinc</keyword>
<dbReference type="PROSITE" id="PS50157">
    <property type="entry name" value="ZINC_FINGER_C2H2_2"/>
    <property type="match status" value="1"/>
</dbReference>
<dbReference type="OrthoDB" id="10066064at2759"/>
<feature type="non-terminal residue" evidence="4">
    <location>
        <position position="494"/>
    </location>
</feature>
<reference evidence="4 6" key="2">
    <citation type="journal article" date="2013" name="Nature">
        <title>Insights into bilaterian evolution from three spiralian genomes.</title>
        <authorList>
            <person name="Simakov O."/>
            <person name="Marletaz F."/>
            <person name="Cho S.J."/>
            <person name="Edsinger-Gonzales E."/>
            <person name="Havlak P."/>
            <person name="Hellsten U."/>
            <person name="Kuo D.H."/>
            <person name="Larsson T."/>
            <person name="Lv J."/>
            <person name="Arendt D."/>
            <person name="Savage R."/>
            <person name="Osoegawa K."/>
            <person name="de Jong P."/>
            <person name="Grimwood J."/>
            <person name="Chapman J.A."/>
            <person name="Shapiro H."/>
            <person name="Aerts A."/>
            <person name="Otillar R.P."/>
            <person name="Terry A.Y."/>
            <person name="Boore J.L."/>
            <person name="Grigoriev I.V."/>
            <person name="Lindberg D.R."/>
            <person name="Seaver E.C."/>
            <person name="Weisblat D.A."/>
            <person name="Putnam N.H."/>
            <person name="Rokhsar D.S."/>
        </authorList>
    </citation>
    <scope>NUCLEOTIDE SEQUENCE</scope>
    <source>
        <strain evidence="4 6">I ESC-2004</strain>
    </source>
</reference>